<reference evidence="4" key="1">
    <citation type="submission" date="2025-08" db="UniProtKB">
        <authorList>
            <consortium name="RefSeq"/>
        </authorList>
    </citation>
    <scope>IDENTIFICATION</scope>
    <source>
        <tissue evidence="4">Sperm</tissue>
    </source>
</reference>
<dbReference type="PANTHER" id="PTHR13518:SF1">
    <property type="entry name" value="C2ORF42 HOMOLOG"/>
    <property type="match status" value="1"/>
</dbReference>
<feature type="domain" description="Putative treble-clef zinc-finger" evidence="2">
    <location>
        <begin position="22"/>
        <end position="60"/>
    </location>
</feature>
<dbReference type="Pfam" id="PF14952">
    <property type="entry name" value="zf-tcix"/>
    <property type="match status" value="1"/>
</dbReference>
<accession>A0AAJ7WTU6</accession>
<dbReference type="InterPro" id="IPR029269">
    <property type="entry name" value="Zf-tcix"/>
</dbReference>
<sequence>MDMLEQLKAAAAAAAPAAFLSDLGRPTLRGVKRCPKCGTFNGTRGLGCKNKTCGAVFRDGSRRQAADAVRVMAAAAAAVDGPLFSVRARDRGPDLRGFVELPAPDDERGAAAEAAEAAGFAPSAARDGLSLGAAAAAAAPGVPRCHLPRCQKRLSDGILLRRAGSAGGDAGTAAVARCTHVQTAQGCQDQAVPLSLKNSVLNSLQVPSEVKQAIWLLATETTGPLVQRVTRSSMVVKCKPGPRHPLGLLHCTFSPRARPKGPPEPWFHCACRPGKRHCRSLAGTDPGALCVHFYACVCAFASDPKLSQELDAYINLGANPMFETQLSDSNVKVLTPTSELCPVRGAKKRRKEEAAWQQVGQDPDRGSLERTPGGKKRPGSPSGNRQAIAQPVEESQVILTFREWLSSVTERINQTMHYQFDGKPEPLVFHAPQAFFDALQQRISMGNKKKRLPNSTVGFVRKDALPLGTFSKYTWHITSLQQVKQIFSTPEVPLEATRSFVENRDGTYDVFRSPQPRTDEAGDASGRAEKQQRAAIRPLQLNTFLKVGTASVEQVEPTPFVVEWVPDILPRCRIGELRVNFEYGHQRNGQPEQRERPLEPTVADVLLQ</sequence>
<dbReference type="CTD" id="540909"/>
<dbReference type="GO" id="GO:0005634">
    <property type="term" value="C:nucleus"/>
    <property type="evidence" value="ECO:0007669"/>
    <property type="project" value="TreeGrafter"/>
</dbReference>
<evidence type="ECO:0000313" key="3">
    <source>
        <dbReference type="Proteomes" id="UP001318040"/>
    </source>
</evidence>
<dbReference type="Proteomes" id="UP001318040">
    <property type="component" value="Chromosome 11"/>
</dbReference>
<dbReference type="KEGG" id="pmrn:116941458"/>
<dbReference type="PANTHER" id="PTHR13518">
    <property type="entry name" value="PUTATIVE TREBLE-CLEF ZINC-FINGER C2ORF42 FAMILY MEMBER"/>
    <property type="match status" value="1"/>
</dbReference>
<feature type="region of interest" description="Disordered" evidence="1">
    <location>
        <begin position="507"/>
        <end position="533"/>
    </location>
</feature>
<evidence type="ECO:0000313" key="4">
    <source>
        <dbReference type="RefSeq" id="XP_032808463.1"/>
    </source>
</evidence>
<evidence type="ECO:0000259" key="2">
    <source>
        <dbReference type="Pfam" id="PF14952"/>
    </source>
</evidence>
<keyword evidence="3" id="KW-1185">Reference proteome</keyword>
<feature type="region of interest" description="Disordered" evidence="1">
    <location>
        <begin position="344"/>
        <end position="389"/>
    </location>
</feature>
<dbReference type="RefSeq" id="XP_032808463.1">
    <property type="nucleotide sequence ID" value="XM_032952572.1"/>
</dbReference>
<dbReference type="AlphaFoldDB" id="A0AAJ7WTU6"/>
<name>A0AAJ7WTU6_PETMA</name>
<gene>
    <name evidence="4" type="primary">C11H2orf42</name>
</gene>
<proteinExistence type="predicted"/>
<organism evidence="3 4">
    <name type="scientific">Petromyzon marinus</name>
    <name type="common">Sea lamprey</name>
    <dbReference type="NCBI Taxonomy" id="7757"/>
    <lineage>
        <taxon>Eukaryota</taxon>
        <taxon>Metazoa</taxon>
        <taxon>Chordata</taxon>
        <taxon>Craniata</taxon>
        <taxon>Vertebrata</taxon>
        <taxon>Cyclostomata</taxon>
        <taxon>Hyperoartia</taxon>
        <taxon>Petromyzontiformes</taxon>
        <taxon>Petromyzontidae</taxon>
        <taxon>Petromyzon</taxon>
    </lineage>
</organism>
<dbReference type="InterPro" id="IPR026049">
    <property type="entry name" value="C2orf42"/>
</dbReference>
<feature type="region of interest" description="Disordered" evidence="1">
    <location>
        <begin position="586"/>
        <end position="608"/>
    </location>
</feature>
<evidence type="ECO:0000256" key="1">
    <source>
        <dbReference type="SAM" id="MobiDB-lite"/>
    </source>
</evidence>
<protein>
    <submittedName>
        <fullName evidence="4">Uncharacterized protein C2orf42 homolog</fullName>
    </submittedName>
</protein>